<sequence>RSRFQVAAGQWGRIPSGAGQRGGFRVALANGRPNFPSGVGQRGGIPSGVVVRGGGFRVGVGQRGRFRVALVQQEADSEWRWVRGADSEWALLVSRGADSECVGQEGRIPKWRWSRADSKWRWSKGADSEWRWSKGRDSSGVVKRGGFRVAFVASQRCSVAARVCLAEEQKHGSDQAAQQAASSSSEDSSAVIRAQSPQSPAGPASSRACLQAPPLFRIEALMKLRQQPQAAEEAEVDGQVGDAAGCWPAPVKLSAAAAAAAEPLALSAGEIAELRMFPVGLLGALPLSRASLGPPGRGRLSLSLNAYHRSAWTVAGPRRSRGAARLLAFPHPDGLPFTGEPADAAGPRLWLNSMHKYQARIHLMRLPSPVTAGPRFGGDEEPAGRVSRGASGSSLLPETVFIAVTAYQNQLGGLQVAGHQLLWPGRGPQNPGVLHQVKQQGDVGDPLLLGGHAGVKVQRHEVASSRPSRMIRFTPSAKSLARSVTSMFKQAKLLLMNSMRWRSSRPTRSGFARRCRPACRARRRPGRNTSSGPVTRSLAGGCTAGRRLASVPPAPGTVTRPGSLMGALRVGRIRMAEGRDGHRSLSNGGPSLPAVNLLGPVHIGRPAKHKFVPVAAKTLSSRWRWRGRMGTSRSHHVRFEQPCVGTSRRIISCNTWPLARRDSSPETGTTMRSATRTRALSQSFSTARSVLGLELPSSSVSRRLIVMAFRPSCSRTAGGC</sequence>
<evidence type="ECO:0000256" key="5">
    <source>
        <dbReference type="PROSITE-ProRule" id="PRU00201"/>
    </source>
</evidence>
<dbReference type="InterPro" id="IPR008967">
    <property type="entry name" value="p53-like_TF_DNA-bd_sf"/>
</dbReference>
<dbReference type="PANTHER" id="PTHR11267:SF181">
    <property type="entry name" value="OPTOMOTOR-BLIND PROTEIN"/>
    <property type="match status" value="1"/>
</dbReference>
<protein>
    <submittedName>
        <fullName evidence="9">T-box domain-containing protein</fullName>
    </submittedName>
</protein>
<keyword evidence="2 5" id="KW-0238">DNA-binding</keyword>
<dbReference type="PANTHER" id="PTHR11267">
    <property type="entry name" value="T-BOX PROTEIN-RELATED"/>
    <property type="match status" value="1"/>
</dbReference>
<dbReference type="PROSITE" id="PS50252">
    <property type="entry name" value="TBOX_3"/>
    <property type="match status" value="1"/>
</dbReference>
<dbReference type="GO" id="GO:0005634">
    <property type="term" value="C:nucleus"/>
    <property type="evidence" value="ECO:0007669"/>
    <property type="project" value="UniProtKB-SubCell"/>
</dbReference>
<dbReference type="Gene3D" id="2.60.40.820">
    <property type="entry name" value="Transcription factor, T-box"/>
    <property type="match status" value="1"/>
</dbReference>
<keyword evidence="1" id="KW-0805">Transcription regulation</keyword>
<keyword evidence="4 5" id="KW-0539">Nucleus</keyword>
<dbReference type="Pfam" id="PF00907">
    <property type="entry name" value="T-box"/>
    <property type="match status" value="1"/>
</dbReference>
<evidence type="ECO:0000256" key="3">
    <source>
        <dbReference type="ARBA" id="ARBA00023163"/>
    </source>
</evidence>
<evidence type="ECO:0000256" key="2">
    <source>
        <dbReference type="ARBA" id="ARBA00023125"/>
    </source>
</evidence>
<evidence type="ECO:0000259" key="7">
    <source>
        <dbReference type="PROSITE" id="PS50252"/>
    </source>
</evidence>
<dbReference type="WBParaSite" id="maker-unitig_36262-snap-gene-0.3-mRNA-1">
    <property type="protein sequence ID" value="maker-unitig_36262-snap-gene-0.3-mRNA-1"/>
    <property type="gene ID" value="maker-unitig_36262-snap-gene-0.3"/>
</dbReference>
<comment type="caution">
    <text evidence="5">Lacks conserved residue(s) required for the propagation of feature annotation.</text>
</comment>
<dbReference type="InterPro" id="IPR036960">
    <property type="entry name" value="T-box_sf"/>
</dbReference>
<dbReference type="GO" id="GO:0000978">
    <property type="term" value="F:RNA polymerase II cis-regulatory region sequence-specific DNA binding"/>
    <property type="evidence" value="ECO:0007669"/>
    <property type="project" value="InterPro"/>
</dbReference>
<dbReference type="GO" id="GO:0000785">
    <property type="term" value="C:chromatin"/>
    <property type="evidence" value="ECO:0007669"/>
    <property type="project" value="TreeGrafter"/>
</dbReference>
<proteinExistence type="predicted"/>
<dbReference type="Proteomes" id="UP000095280">
    <property type="component" value="Unplaced"/>
</dbReference>
<feature type="compositionally biased region" description="Basic residues" evidence="6">
    <location>
        <begin position="511"/>
        <end position="526"/>
    </location>
</feature>
<dbReference type="GO" id="GO:0001708">
    <property type="term" value="P:cell fate specification"/>
    <property type="evidence" value="ECO:0007669"/>
    <property type="project" value="TreeGrafter"/>
</dbReference>
<feature type="domain" description="T-box" evidence="7">
    <location>
        <begin position="333"/>
        <end position="410"/>
    </location>
</feature>
<feature type="region of interest" description="Disordered" evidence="6">
    <location>
        <begin position="505"/>
        <end position="565"/>
    </location>
</feature>
<dbReference type="AlphaFoldDB" id="A0A1I8FJ87"/>
<keyword evidence="8" id="KW-1185">Reference proteome</keyword>
<name>A0A1I8FJ87_9PLAT</name>
<organism evidence="8 9">
    <name type="scientific">Macrostomum lignano</name>
    <dbReference type="NCBI Taxonomy" id="282301"/>
    <lineage>
        <taxon>Eukaryota</taxon>
        <taxon>Metazoa</taxon>
        <taxon>Spiralia</taxon>
        <taxon>Lophotrochozoa</taxon>
        <taxon>Platyhelminthes</taxon>
        <taxon>Rhabditophora</taxon>
        <taxon>Macrostomorpha</taxon>
        <taxon>Macrostomida</taxon>
        <taxon>Macrostomidae</taxon>
        <taxon>Macrostomum</taxon>
    </lineage>
</organism>
<evidence type="ECO:0000256" key="4">
    <source>
        <dbReference type="ARBA" id="ARBA00023242"/>
    </source>
</evidence>
<evidence type="ECO:0000313" key="9">
    <source>
        <dbReference type="WBParaSite" id="maker-unitig_36262-snap-gene-0.3-mRNA-1"/>
    </source>
</evidence>
<dbReference type="GO" id="GO:0045893">
    <property type="term" value="P:positive regulation of DNA-templated transcription"/>
    <property type="evidence" value="ECO:0007669"/>
    <property type="project" value="InterPro"/>
</dbReference>
<reference evidence="9" key="1">
    <citation type="submission" date="2016-11" db="UniProtKB">
        <authorList>
            <consortium name="WormBaseParasite"/>
        </authorList>
    </citation>
    <scope>IDENTIFICATION</scope>
</reference>
<keyword evidence="3" id="KW-0804">Transcription</keyword>
<accession>A0A1I8FJ87</accession>
<dbReference type="InterPro" id="IPR001699">
    <property type="entry name" value="TF_T-box"/>
</dbReference>
<dbReference type="InterPro" id="IPR046360">
    <property type="entry name" value="T-box_DNA-bd"/>
</dbReference>
<evidence type="ECO:0000313" key="8">
    <source>
        <dbReference type="Proteomes" id="UP000095280"/>
    </source>
</evidence>
<feature type="region of interest" description="Disordered" evidence="6">
    <location>
        <begin position="175"/>
        <end position="207"/>
    </location>
</feature>
<dbReference type="SUPFAM" id="SSF49417">
    <property type="entry name" value="p53-like transcription factors"/>
    <property type="match status" value="1"/>
</dbReference>
<evidence type="ECO:0000256" key="6">
    <source>
        <dbReference type="SAM" id="MobiDB-lite"/>
    </source>
</evidence>
<dbReference type="GO" id="GO:0000981">
    <property type="term" value="F:DNA-binding transcription factor activity, RNA polymerase II-specific"/>
    <property type="evidence" value="ECO:0007669"/>
    <property type="project" value="TreeGrafter"/>
</dbReference>
<evidence type="ECO:0000256" key="1">
    <source>
        <dbReference type="ARBA" id="ARBA00023015"/>
    </source>
</evidence>
<comment type="subcellular location">
    <subcellularLocation>
        <location evidence="5">Nucleus</location>
    </subcellularLocation>
</comment>